<evidence type="ECO:0000259" key="14">
    <source>
        <dbReference type="PROSITE" id="PS50157"/>
    </source>
</evidence>
<keyword evidence="10" id="KW-0539">Nucleus</keyword>
<evidence type="ECO:0000313" key="17">
    <source>
        <dbReference type="RefSeq" id="XP_030378717.1"/>
    </source>
</evidence>
<evidence type="ECO:0000256" key="3">
    <source>
        <dbReference type="ARBA" id="ARBA00022723"/>
    </source>
</evidence>
<name>A0A6J2TUY7_DROLE</name>
<keyword evidence="4" id="KW-0677">Repeat</keyword>
<organism evidence="16 17">
    <name type="scientific">Drosophila lebanonensis</name>
    <name type="common">Fruit fly</name>
    <name type="synonym">Scaptodrosophila lebanonensis</name>
    <dbReference type="NCBI Taxonomy" id="7225"/>
    <lineage>
        <taxon>Eukaryota</taxon>
        <taxon>Metazoa</taxon>
        <taxon>Ecdysozoa</taxon>
        <taxon>Arthropoda</taxon>
        <taxon>Hexapoda</taxon>
        <taxon>Insecta</taxon>
        <taxon>Pterygota</taxon>
        <taxon>Neoptera</taxon>
        <taxon>Endopterygota</taxon>
        <taxon>Diptera</taxon>
        <taxon>Brachycera</taxon>
        <taxon>Muscomorpha</taxon>
        <taxon>Ephydroidea</taxon>
        <taxon>Drosophilidae</taxon>
        <taxon>Scaptodrosophila</taxon>
    </lineage>
</organism>
<feature type="domain" description="C2H2-type" evidence="14">
    <location>
        <begin position="584"/>
        <end position="607"/>
    </location>
</feature>
<evidence type="ECO:0000256" key="10">
    <source>
        <dbReference type="ARBA" id="ARBA00023242"/>
    </source>
</evidence>
<dbReference type="PROSITE" id="PS51915">
    <property type="entry name" value="ZAD"/>
    <property type="match status" value="1"/>
</dbReference>
<accession>A0A6J2TUY7</accession>
<dbReference type="Gene3D" id="3.30.160.60">
    <property type="entry name" value="Classic Zinc Finger"/>
    <property type="match status" value="10"/>
</dbReference>
<dbReference type="GO" id="GO:0001227">
    <property type="term" value="F:DNA-binding transcription repressor activity, RNA polymerase II-specific"/>
    <property type="evidence" value="ECO:0007669"/>
    <property type="project" value="TreeGrafter"/>
</dbReference>
<keyword evidence="5 11" id="KW-0863">Zinc-finger</keyword>
<feature type="domain" description="C2H2-type" evidence="14">
    <location>
        <begin position="611"/>
        <end position="638"/>
    </location>
</feature>
<dbReference type="Pfam" id="PF00096">
    <property type="entry name" value="zf-C2H2"/>
    <property type="match status" value="8"/>
</dbReference>
<evidence type="ECO:0000256" key="11">
    <source>
        <dbReference type="PROSITE-ProRule" id="PRU00042"/>
    </source>
</evidence>
<feature type="domain" description="C2H2-type" evidence="14">
    <location>
        <begin position="519"/>
        <end position="547"/>
    </location>
</feature>
<feature type="compositionally biased region" description="Basic and acidic residues" evidence="13">
    <location>
        <begin position="388"/>
        <end position="407"/>
    </location>
</feature>
<feature type="domain" description="C2H2-type" evidence="14">
    <location>
        <begin position="491"/>
        <end position="518"/>
    </location>
</feature>
<dbReference type="FunFam" id="3.30.160.60:FF:002343">
    <property type="entry name" value="Zinc finger protein 33A"/>
    <property type="match status" value="1"/>
</dbReference>
<keyword evidence="3 12" id="KW-0479">Metal-binding</keyword>
<evidence type="ECO:0000256" key="5">
    <source>
        <dbReference type="ARBA" id="ARBA00022771"/>
    </source>
</evidence>
<feature type="domain" description="C2H2-type" evidence="14">
    <location>
        <begin position="667"/>
        <end position="694"/>
    </location>
</feature>
<keyword evidence="16" id="KW-1185">Reference proteome</keyword>
<feature type="domain" description="C2H2-type" evidence="14">
    <location>
        <begin position="181"/>
        <end position="209"/>
    </location>
</feature>
<feature type="domain" description="ZAD" evidence="15">
    <location>
        <begin position="11"/>
        <end position="88"/>
    </location>
</feature>
<feature type="binding site" evidence="12">
    <location>
        <position position="61"/>
    </location>
    <ligand>
        <name>Zn(2+)</name>
        <dbReference type="ChEBI" id="CHEBI:29105"/>
    </ligand>
</feature>
<dbReference type="GO" id="GO:0008270">
    <property type="term" value="F:zinc ion binding"/>
    <property type="evidence" value="ECO:0007669"/>
    <property type="project" value="UniProtKB-UniRule"/>
</dbReference>
<evidence type="ECO:0000256" key="4">
    <source>
        <dbReference type="ARBA" id="ARBA00022737"/>
    </source>
</evidence>
<feature type="binding site" evidence="12">
    <location>
        <position position="64"/>
    </location>
    <ligand>
        <name>Zn(2+)</name>
        <dbReference type="ChEBI" id="CHEBI:29105"/>
    </ligand>
</feature>
<dbReference type="PROSITE" id="PS50157">
    <property type="entry name" value="ZINC_FINGER_C2H2_2"/>
    <property type="match status" value="11"/>
</dbReference>
<evidence type="ECO:0000256" key="12">
    <source>
        <dbReference type="PROSITE-ProRule" id="PRU01263"/>
    </source>
</evidence>
<dbReference type="RefSeq" id="XP_030378717.1">
    <property type="nucleotide sequence ID" value="XM_030522857.1"/>
</dbReference>
<dbReference type="InterPro" id="IPR012934">
    <property type="entry name" value="Znf_AD"/>
</dbReference>
<feature type="compositionally biased region" description="Basic and acidic residues" evidence="13">
    <location>
        <begin position="461"/>
        <end position="470"/>
    </location>
</feature>
<dbReference type="PANTHER" id="PTHR24399">
    <property type="entry name" value="ZINC FINGER AND BTB DOMAIN-CONTAINING"/>
    <property type="match status" value="1"/>
</dbReference>
<keyword evidence="8" id="KW-0238">DNA-binding</keyword>
<dbReference type="OrthoDB" id="654211at2759"/>
<feature type="domain" description="C2H2-type" evidence="14">
    <location>
        <begin position="547"/>
        <end position="575"/>
    </location>
</feature>
<protein>
    <submittedName>
        <fullName evidence="17">Zinc finger protein hangover</fullName>
    </submittedName>
</protein>
<dbReference type="FunFam" id="3.30.160.60:FF:000100">
    <property type="entry name" value="Zinc finger 45-like"/>
    <property type="match status" value="1"/>
</dbReference>
<gene>
    <name evidence="17" type="primary">LOC115627235</name>
</gene>
<dbReference type="FunFam" id="3.30.160.60:FF:000608">
    <property type="entry name" value="zinc finger protein 286A isoform X1"/>
    <property type="match status" value="2"/>
</dbReference>
<dbReference type="GeneID" id="115627235"/>
<dbReference type="Pfam" id="PF07776">
    <property type="entry name" value="zf-AD"/>
    <property type="match status" value="1"/>
</dbReference>
<dbReference type="AlphaFoldDB" id="A0A6J2TUY7"/>
<feature type="region of interest" description="Disordered" evidence="13">
    <location>
        <begin position="312"/>
        <end position="492"/>
    </location>
</feature>
<dbReference type="SUPFAM" id="SSF57716">
    <property type="entry name" value="Glucocorticoid receptor-like (DNA-binding domain)"/>
    <property type="match status" value="1"/>
</dbReference>
<dbReference type="GO" id="GO:0000978">
    <property type="term" value="F:RNA polymerase II cis-regulatory region sequence-specific DNA binding"/>
    <property type="evidence" value="ECO:0007669"/>
    <property type="project" value="TreeGrafter"/>
</dbReference>
<evidence type="ECO:0000256" key="13">
    <source>
        <dbReference type="SAM" id="MobiDB-lite"/>
    </source>
</evidence>
<feature type="domain" description="C2H2-type" evidence="14">
    <location>
        <begin position="112"/>
        <end position="139"/>
    </location>
</feature>
<feature type="compositionally biased region" description="Acidic residues" evidence="13">
    <location>
        <begin position="418"/>
        <end position="454"/>
    </location>
</feature>
<dbReference type="Proteomes" id="UP000504634">
    <property type="component" value="Unplaced"/>
</dbReference>
<evidence type="ECO:0000256" key="6">
    <source>
        <dbReference type="ARBA" id="ARBA00022833"/>
    </source>
</evidence>
<dbReference type="InterPro" id="IPR036236">
    <property type="entry name" value="Znf_C2H2_sf"/>
</dbReference>
<comment type="similarity">
    <text evidence="2">Belongs to the krueppel C2H2-type zinc-finger protein family.</text>
</comment>
<keyword evidence="9" id="KW-0804">Transcription</keyword>
<dbReference type="PROSITE" id="PS00028">
    <property type="entry name" value="ZINC_FINGER_C2H2_1"/>
    <property type="match status" value="11"/>
</dbReference>
<dbReference type="SMART" id="SM00868">
    <property type="entry name" value="zf-AD"/>
    <property type="match status" value="1"/>
</dbReference>
<evidence type="ECO:0000259" key="15">
    <source>
        <dbReference type="PROSITE" id="PS51915"/>
    </source>
</evidence>
<dbReference type="PANTHER" id="PTHR24399:SF23">
    <property type="entry name" value="C2H2-TYPE DOMAIN-CONTAINING PROTEIN"/>
    <property type="match status" value="1"/>
</dbReference>
<dbReference type="Gene3D" id="3.40.1800.20">
    <property type="match status" value="1"/>
</dbReference>
<comment type="subcellular location">
    <subcellularLocation>
        <location evidence="1">Nucleus</location>
    </subcellularLocation>
</comment>
<feature type="domain" description="C2H2-type" evidence="14">
    <location>
        <begin position="639"/>
        <end position="666"/>
    </location>
</feature>
<evidence type="ECO:0000256" key="1">
    <source>
        <dbReference type="ARBA" id="ARBA00004123"/>
    </source>
</evidence>
<evidence type="ECO:0000256" key="9">
    <source>
        <dbReference type="ARBA" id="ARBA00023163"/>
    </source>
</evidence>
<keyword evidence="7" id="KW-0805">Transcription regulation</keyword>
<feature type="region of interest" description="Disordered" evidence="13">
    <location>
        <begin position="217"/>
        <end position="245"/>
    </location>
</feature>
<evidence type="ECO:0000313" key="16">
    <source>
        <dbReference type="Proteomes" id="UP000504634"/>
    </source>
</evidence>
<feature type="compositionally biased region" description="Basic residues" evidence="13">
    <location>
        <begin position="323"/>
        <end position="334"/>
    </location>
</feature>
<reference evidence="17" key="1">
    <citation type="submission" date="2025-08" db="UniProtKB">
        <authorList>
            <consortium name="RefSeq"/>
        </authorList>
    </citation>
    <scope>IDENTIFICATION</scope>
    <source>
        <strain evidence="17">11010-0011.00</strain>
        <tissue evidence="17">Whole body</tissue>
    </source>
</reference>
<dbReference type="SMART" id="SM00355">
    <property type="entry name" value="ZnF_C2H2"/>
    <property type="match status" value="13"/>
</dbReference>
<feature type="compositionally biased region" description="Basic and acidic residues" evidence="13">
    <location>
        <begin position="356"/>
        <end position="381"/>
    </location>
</feature>
<feature type="domain" description="C2H2-type" evidence="14">
    <location>
        <begin position="695"/>
        <end position="722"/>
    </location>
</feature>
<sequence length="922" mass="104742">MASSDKFDPDRVCRVCLCEVDEFYFIYDEAPVEQGANVAQILNECTRYTCERYDKLPHHMCGGCIASAREAYRFKVRAEESYRSLVSMLGRSLQPKNNCTDVSSQTDQVALLPCEMCDSKFLNSIELRMHRNRHHREQSSVANSSSSELKCRVCSNQFTTLRQLRTHLAQEHQQDIFVQHLQCRICQRTFSRRDHLVRHMRTVHSLDEKCRRRKLEAASAVQPEEQHTATSWSHAGGANGGAVALSGDEMESVPFVLNEAACADENADDYQCNTNPISSNDEDANDDDEAKQSLWLHIKPELWLKVEEDNGNVDEGEGVLTSRMKREKKRKGKTKQMASANEDVVGLEGNGDNEGAEAKEEGRANTDMEVKVEAELVKDEPTDGSNIKQERQRTDSEHLEDHMERHTNVAQLTVSDEGVIEDSSDDDSFDEHEENNDDDDEEDVEEEEDADAEMEQLGKPPKVEIVREYLQKSANKQRRRRRNKDEPNPENRCNICERTFSRHCHLLRHKLSHLEKKPHNCPHCPKAFARSDHLKAHVQSLHSNKDHKCTLCNAAFARADALVRHKVSKHNGEGLDAGNELKLHTCEYCAKRFSSKTYLRKHTLLHTDFLYACKSCDETFKERQQLREHEKTHTGQRNFLCCICGDSFARNDYLRVHMRRHNGEKPYKCRFCVKAFPRATDLKVHERYHTGTKPNLCNTCGKSFHRAYNLTIHMRTHTGERPYKCDQCPKSFTQSNDLKAHIRRHTGERYKCPHCDACFLQLYNMRNHCLSAHNKLIETRTGRLQRTGLLDDGSQSHLTTVVLPPARFQHQPQDVAPQVVQVHRQQQQEQLPTTMQLLHSPLSYEGAAVATTSPPVVIAATTTTPVLVDGNQLDVTTSGTSTAAATASLGAFNFMAHLMYNHSGGNQQSQASNASGGNDASK</sequence>
<dbReference type="FunFam" id="3.30.160.60:FF:001009">
    <property type="entry name" value="Zinc finger protein 26"/>
    <property type="match status" value="1"/>
</dbReference>
<feature type="domain" description="C2H2-type" evidence="14">
    <location>
        <begin position="723"/>
        <end position="750"/>
    </location>
</feature>
<dbReference type="SUPFAM" id="SSF57667">
    <property type="entry name" value="beta-beta-alpha zinc fingers"/>
    <property type="match status" value="7"/>
</dbReference>
<dbReference type="Pfam" id="PF13912">
    <property type="entry name" value="zf-C2H2_6"/>
    <property type="match status" value="2"/>
</dbReference>
<evidence type="ECO:0000256" key="8">
    <source>
        <dbReference type="ARBA" id="ARBA00023125"/>
    </source>
</evidence>
<dbReference type="GO" id="GO:0005654">
    <property type="term" value="C:nucleoplasm"/>
    <property type="evidence" value="ECO:0007669"/>
    <property type="project" value="TreeGrafter"/>
</dbReference>
<dbReference type="InterPro" id="IPR013087">
    <property type="entry name" value="Znf_C2H2_type"/>
</dbReference>
<feature type="binding site" evidence="12">
    <location>
        <position position="13"/>
    </location>
    <ligand>
        <name>Zn(2+)</name>
        <dbReference type="ChEBI" id="CHEBI:29105"/>
    </ligand>
</feature>
<evidence type="ECO:0000256" key="2">
    <source>
        <dbReference type="ARBA" id="ARBA00006991"/>
    </source>
</evidence>
<proteinExistence type="inferred from homology"/>
<evidence type="ECO:0000256" key="7">
    <source>
        <dbReference type="ARBA" id="ARBA00023015"/>
    </source>
</evidence>
<keyword evidence="6 12" id="KW-0862">Zinc</keyword>
<feature type="binding site" evidence="12">
    <location>
        <position position="16"/>
    </location>
    <ligand>
        <name>Zn(2+)</name>
        <dbReference type="ChEBI" id="CHEBI:29105"/>
    </ligand>
</feature>